<reference evidence="1" key="1">
    <citation type="submission" date="2014-11" db="EMBL/GenBank/DDBJ databases">
        <authorList>
            <person name="Amaro Gonzalez C."/>
        </authorList>
    </citation>
    <scope>NUCLEOTIDE SEQUENCE</scope>
</reference>
<reference evidence="1" key="2">
    <citation type="journal article" date="2015" name="Fish Shellfish Immunol.">
        <title>Early steps in the European eel (Anguilla anguilla)-Vibrio vulnificus interaction in the gills: Role of the RtxA13 toxin.</title>
        <authorList>
            <person name="Callol A."/>
            <person name="Pajuelo D."/>
            <person name="Ebbesson L."/>
            <person name="Teles M."/>
            <person name="MacKenzie S."/>
            <person name="Amaro C."/>
        </authorList>
    </citation>
    <scope>NUCLEOTIDE SEQUENCE</scope>
</reference>
<evidence type="ECO:0000313" key="1">
    <source>
        <dbReference type="EMBL" id="JAH27540.1"/>
    </source>
</evidence>
<name>A0A0E9RGF1_ANGAN</name>
<protein>
    <submittedName>
        <fullName evidence="1">Uncharacterized protein</fullName>
    </submittedName>
</protein>
<sequence length="45" mass="5151">MLAMPRSRSLSSSRYTSVTNLRHTVNSETVVLVNPIQRIEKMLFS</sequence>
<organism evidence="1">
    <name type="scientific">Anguilla anguilla</name>
    <name type="common">European freshwater eel</name>
    <name type="synonym">Muraena anguilla</name>
    <dbReference type="NCBI Taxonomy" id="7936"/>
    <lineage>
        <taxon>Eukaryota</taxon>
        <taxon>Metazoa</taxon>
        <taxon>Chordata</taxon>
        <taxon>Craniata</taxon>
        <taxon>Vertebrata</taxon>
        <taxon>Euteleostomi</taxon>
        <taxon>Actinopterygii</taxon>
        <taxon>Neopterygii</taxon>
        <taxon>Teleostei</taxon>
        <taxon>Anguilliformes</taxon>
        <taxon>Anguillidae</taxon>
        <taxon>Anguilla</taxon>
    </lineage>
</organism>
<proteinExistence type="predicted"/>
<accession>A0A0E9RGF1</accession>
<dbReference type="EMBL" id="GBXM01081037">
    <property type="protein sequence ID" value="JAH27540.1"/>
    <property type="molecule type" value="Transcribed_RNA"/>
</dbReference>
<dbReference type="AlphaFoldDB" id="A0A0E9RGF1"/>